<feature type="transmembrane region" description="Helical" evidence="6">
    <location>
        <begin position="94"/>
        <end position="115"/>
    </location>
</feature>
<dbReference type="PANTHER" id="PTHR30250">
    <property type="entry name" value="PST FAMILY PREDICTED COLANIC ACID TRANSPORTER"/>
    <property type="match status" value="1"/>
</dbReference>
<feature type="transmembrane region" description="Helical" evidence="6">
    <location>
        <begin position="212"/>
        <end position="234"/>
    </location>
</feature>
<evidence type="ECO:0000256" key="5">
    <source>
        <dbReference type="ARBA" id="ARBA00023136"/>
    </source>
</evidence>
<comment type="subcellular location">
    <subcellularLocation>
        <location evidence="1">Cell membrane</location>
        <topology evidence="1">Multi-pass membrane protein</topology>
    </subcellularLocation>
</comment>
<accession>A0A2M8KRU2</accession>
<evidence type="ECO:0000313" key="8">
    <source>
        <dbReference type="Proteomes" id="UP000229554"/>
    </source>
</evidence>
<evidence type="ECO:0000313" key="7">
    <source>
        <dbReference type="EMBL" id="PJE62648.1"/>
    </source>
</evidence>
<evidence type="ECO:0000256" key="2">
    <source>
        <dbReference type="ARBA" id="ARBA00022475"/>
    </source>
</evidence>
<feature type="transmembrane region" description="Helical" evidence="6">
    <location>
        <begin position="241"/>
        <end position="259"/>
    </location>
</feature>
<dbReference type="InterPro" id="IPR002797">
    <property type="entry name" value="Polysacc_synth"/>
</dbReference>
<feature type="non-terminal residue" evidence="7">
    <location>
        <position position="1"/>
    </location>
</feature>
<reference evidence="8" key="1">
    <citation type="submission" date="2017-09" db="EMBL/GenBank/DDBJ databases">
        <title>Depth-based differentiation of microbial function through sediment-hosted aquifers and enrichment of novel symbionts in the deep terrestrial subsurface.</title>
        <authorList>
            <person name="Probst A.J."/>
            <person name="Ladd B."/>
            <person name="Jarett J.K."/>
            <person name="Geller-Mcgrath D.E."/>
            <person name="Sieber C.M.K."/>
            <person name="Emerson J.B."/>
            <person name="Anantharaman K."/>
            <person name="Thomas B.C."/>
            <person name="Malmstrom R."/>
            <person name="Stieglmeier M."/>
            <person name="Klingl A."/>
            <person name="Woyke T."/>
            <person name="Ryan C.M."/>
            <person name="Banfield J.F."/>
        </authorList>
    </citation>
    <scope>NUCLEOTIDE SEQUENCE [LARGE SCALE GENOMIC DNA]</scope>
</reference>
<keyword evidence="3 6" id="KW-0812">Transmembrane</keyword>
<sequence>TILFFGYYTSLNAIFQIHLRYELSVLAAIIGGIVGLGLVLVSLPYGLSVIICALVVGYAVTVIIAYCLARRIATFHFFPSLKRLYDPMYKKQALTFLRTSAPLGVMLFFNTMYARADVFVLSAYTTNAQVGIYQLAYKFFEFPLAFAAFFANAVFPHYVTLYAQSREHFWHVFRRATAALAIISVVFTMGAWFGAPLLAYVKSDYALSARPLQILSLSYPIFFLTSALSWLAFLQGKEKQLVWIYGTSFLINIASNIIFVPHYSYIASSWITVAGEIGVLLMLAWVIQVQNEK</sequence>
<evidence type="ECO:0000256" key="1">
    <source>
        <dbReference type="ARBA" id="ARBA00004651"/>
    </source>
</evidence>
<keyword evidence="4 6" id="KW-1133">Transmembrane helix</keyword>
<evidence type="ECO:0000256" key="3">
    <source>
        <dbReference type="ARBA" id="ARBA00022692"/>
    </source>
</evidence>
<feature type="transmembrane region" description="Helical" evidence="6">
    <location>
        <begin position="265"/>
        <end position="287"/>
    </location>
</feature>
<comment type="caution">
    <text evidence="7">The sequence shown here is derived from an EMBL/GenBank/DDBJ whole genome shotgun (WGS) entry which is preliminary data.</text>
</comment>
<feature type="transmembrane region" description="Helical" evidence="6">
    <location>
        <begin position="176"/>
        <end position="200"/>
    </location>
</feature>
<dbReference type="EMBL" id="PFED01000155">
    <property type="protein sequence ID" value="PJE62648.1"/>
    <property type="molecule type" value="Genomic_DNA"/>
</dbReference>
<dbReference type="Proteomes" id="UP000229554">
    <property type="component" value="Unassembled WGS sequence"/>
</dbReference>
<organism evidence="7 8">
    <name type="scientific">Candidatus Roizmanbacteria bacterium CG10_big_fil_rev_8_21_14_0_10_39_6</name>
    <dbReference type="NCBI Taxonomy" id="1974853"/>
    <lineage>
        <taxon>Bacteria</taxon>
        <taxon>Candidatus Roizmaniibacteriota</taxon>
    </lineage>
</organism>
<dbReference type="Pfam" id="PF01943">
    <property type="entry name" value="Polysacc_synt"/>
    <property type="match status" value="1"/>
</dbReference>
<keyword evidence="5 6" id="KW-0472">Membrane</keyword>
<evidence type="ECO:0000256" key="4">
    <source>
        <dbReference type="ARBA" id="ARBA00022989"/>
    </source>
</evidence>
<name>A0A2M8KRU2_9BACT</name>
<feature type="transmembrane region" description="Helical" evidence="6">
    <location>
        <begin position="21"/>
        <end position="41"/>
    </location>
</feature>
<dbReference type="PANTHER" id="PTHR30250:SF11">
    <property type="entry name" value="O-ANTIGEN TRANSPORTER-RELATED"/>
    <property type="match status" value="1"/>
</dbReference>
<dbReference type="GO" id="GO:0005886">
    <property type="term" value="C:plasma membrane"/>
    <property type="evidence" value="ECO:0007669"/>
    <property type="project" value="UniProtKB-SubCell"/>
</dbReference>
<dbReference type="InterPro" id="IPR050833">
    <property type="entry name" value="Poly_Biosynth_Transport"/>
</dbReference>
<feature type="transmembrane region" description="Helical" evidence="6">
    <location>
        <begin position="47"/>
        <end position="73"/>
    </location>
</feature>
<keyword evidence="2" id="KW-1003">Cell membrane</keyword>
<protein>
    <submittedName>
        <fullName evidence="7">Uncharacterized protein</fullName>
    </submittedName>
</protein>
<proteinExistence type="predicted"/>
<feature type="transmembrane region" description="Helical" evidence="6">
    <location>
        <begin position="135"/>
        <end position="155"/>
    </location>
</feature>
<gene>
    <name evidence="7" type="ORF">COU88_03880</name>
</gene>
<dbReference type="AlphaFoldDB" id="A0A2M8KRU2"/>
<evidence type="ECO:0000256" key="6">
    <source>
        <dbReference type="SAM" id="Phobius"/>
    </source>
</evidence>